<evidence type="ECO:0000256" key="1">
    <source>
        <dbReference type="ARBA" id="ARBA00005558"/>
    </source>
</evidence>
<dbReference type="Gene3D" id="4.10.220.110">
    <property type="match status" value="1"/>
</dbReference>
<dbReference type="Gene3D" id="2.20.220.20">
    <property type="match status" value="1"/>
</dbReference>
<dbReference type="EMBL" id="VISQ01000001">
    <property type="protein sequence ID" value="TVZ72406.1"/>
    <property type="molecule type" value="Genomic_DNA"/>
</dbReference>
<comment type="similarity">
    <text evidence="1">Belongs to the VgrG protein family.</text>
</comment>
<dbReference type="InterPro" id="IPR017847">
    <property type="entry name" value="T6SS_RhsGE_Vgr_subset"/>
</dbReference>
<name>A0A542BNA3_SERFO</name>
<sequence length="1055" mass="112012">MFADDKKGNAKGGVQPKNIVAPDAVPTLSAEQVVGMAGGVGDAVGGTVGKRVNQAADVAKTAMDAKAKVMAGGVTPTNIVASGPAPTLSGEQVTGMVGGIGDAVGGTVGKRVNQAADLANTAMDAKAKVMAGGVTPTNIVASGPAPTLSGDQVTGMVGGIGDAVGGTVGKRVNQAADLANTAMNAKAKVMAGGVAPMNMVAGGSASAMASSAASALTGGPQPSGLQFTLTAAGLPPQTFVVVDFSLTEMFSSPFVLNVGLASADPAVDFSAVLDADATLFVWREGVLQRSITGMIASFEQGDTGFHQTRYSMVIRPALWRTTLRRNSRIFQQATIESIISTLLKENGINDFAFGLRNPHPAREFCVQYQESDFDFIQRLTAEEGIFYYFEFTEGKNTVVYADDVGTLPKVTTLPYNPNVAAQAQELCITTFTRSAQVRPATVQLKDYTFKNPRWAAQFNEQASELHNQRPDYEHFDFPGRFKDEQHGKDFTRYRLEALRNDANVGQGQSNDFTLQPGQLFTLTNHPRGDLNHPWQLLSISHTGSQPQALEQESGEQGTHLSNQFTFIPPTQTWRPSPMPKPAMDGPQIAMVVGPEGEEIYCDEFGRIRLQFLWDRYGESNDNSSCWIRVTQPWAGQGWGMLAIPRIGQEVVVDFLHGDPDQPIVTGRTYHANNIPPGSLPASKTQMAFRSKTHKGEGFNELRFEDAKGSEGLFLHAQKDMSTTVKNDQSLTVEGGNRTLNILAGNETKTVKQGGLTENICTMRSTSANQVQVKANAGKSGAGTQLYEASDDITLKVGAGEIKMTTSSIKITFGSSCIQLDAGGVYVDGTVVHLNKGGVSAGAGAAATGLMSPAAAVVKGGGLGANNTAGGKGDPVFTPEVNSLTAKSPTLTKDLKKLKDNGWSIKPGEAGNGSYASREKKEIIVDSSEFGNPEKVTQTLAHETGHALYTPTYDVSSRDAYLNSTLSDEGAATLKNIEVRREILKNGGADIGIAGNSANQPAYDSAYDTYLKDGDAKKAREAIGRVFGNGERTSTTGESYEDYYGGWYDKNYPTKK</sequence>
<dbReference type="InterPro" id="IPR006533">
    <property type="entry name" value="T6SS_Vgr_RhsGE"/>
</dbReference>
<comment type="caution">
    <text evidence="4">The sequence shown here is derived from an EMBL/GenBank/DDBJ whole genome shotgun (WGS) entry which is preliminary data.</text>
</comment>
<protein>
    <submittedName>
        <fullName evidence="4">Rhs element Vgr protein</fullName>
    </submittedName>
</protein>
<dbReference type="NCBIfam" id="TIGR01646">
    <property type="entry name" value="vgr_GE"/>
    <property type="match status" value="1"/>
</dbReference>
<reference evidence="4" key="2">
    <citation type="submission" date="2019-08" db="EMBL/GenBank/DDBJ databases">
        <title>Investigation of anaerobic lignin degradation for improved lignocellulosic biofuels.</title>
        <authorList>
            <person name="Deangelis K.PhD."/>
        </authorList>
    </citation>
    <scope>NUCLEOTIDE SEQUENCE [LARGE SCALE GENOMIC DNA]</scope>
    <source>
        <strain evidence="4">128R</strain>
    </source>
</reference>
<dbReference type="SUPFAM" id="SSF69279">
    <property type="entry name" value="Phage tail proteins"/>
    <property type="match status" value="2"/>
</dbReference>
<dbReference type="SUPFAM" id="SSF69255">
    <property type="entry name" value="gp5 N-terminal domain-like"/>
    <property type="match status" value="1"/>
</dbReference>
<dbReference type="InterPro" id="IPR006531">
    <property type="entry name" value="Gp5/Vgr_OB"/>
</dbReference>
<organism evidence="4">
    <name type="scientific">Serratia fonticola</name>
    <dbReference type="NCBI Taxonomy" id="47917"/>
    <lineage>
        <taxon>Bacteria</taxon>
        <taxon>Pseudomonadati</taxon>
        <taxon>Pseudomonadota</taxon>
        <taxon>Gammaproteobacteria</taxon>
        <taxon>Enterobacterales</taxon>
        <taxon>Yersiniaceae</taxon>
        <taxon>Serratia</taxon>
    </lineage>
</organism>
<dbReference type="AlphaFoldDB" id="A0A542BNA3"/>
<evidence type="ECO:0000259" key="3">
    <source>
        <dbReference type="Pfam" id="PF22178"/>
    </source>
</evidence>
<dbReference type="PANTHER" id="PTHR32305">
    <property type="match status" value="1"/>
</dbReference>
<dbReference type="InterPro" id="IPR050708">
    <property type="entry name" value="T6SS_VgrG/RHS"/>
</dbReference>
<dbReference type="Gene3D" id="3.55.50.10">
    <property type="entry name" value="Baseplate protein-like domains"/>
    <property type="match status" value="1"/>
</dbReference>
<reference evidence="4" key="1">
    <citation type="submission" date="2019-06" db="EMBL/GenBank/DDBJ databases">
        <authorList>
            <person name="Deangelis K."/>
            <person name="Huntemann M."/>
            <person name="Clum A."/>
            <person name="Pillay M."/>
            <person name="Palaniappan K."/>
            <person name="Varghese N."/>
            <person name="Mikhailova N."/>
            <person name="Stamatis D."/>
            <person name="Reddy T."/>
            <person name="Daum C."/>
            <person name="Shapiro N."/>
            <person name="Ivanova N."/>
            <person name="Kyrpides N."/>
            <person name="Woyke T."/>
        </authorList>
    </citation>
    <scope>NUCLEOTIDE SEQUENCE [LARGE SCALE GENOMIC DNA]</scope>
    <source>
        <strain evidence="4">128R</strain>
    </source>
</reference>
<accession>A0A542BNA3</accession>
<evidence type="ECO:0000259" key="2">
    <source>
        <dbReference type="Pfam" id="PF04717"/>
    </source>
</evidence>
<feature type="domain" description="Gp5/Type VI secretion system Vgr protein OB-fold" evidence="2">
    <location>
        <begin position="604"/>
        <end position="669"/>
    </location>
</feature>
<dbReference type="Pfam" id="PF05954">
    <property type="entry name" value="Phage_GPD"/>
    <property type="match status" value="1"/>
</dbReference>
<proteinExistence type="inferred from homology"/>
<dbReference type="Pfam" id="PF04717">
    <property type="entry name" value="Phage_base_V"/>
    <property type="match status" value="1"/>
</dbReference>
<dbReference type="SUPFAM" id="SSF69349">
    <property type="entry name" value="Phage fibre proteins"/>
    <property type="match status" value="1"/>
</dbReference>
<dbReference type="InterPro" id="IPR054030">
    <property type="entry name" value="Gp5_Vgr_C"/>
</dbReference>
<feature type="domain" description="Gp5/Type VI secretion system Vgr C-terminal trimerisation" evidence="3">
    <location>
        <begin position="687"/>
        <end position="761"/>
    </location>
</feature>
<gene>
    <name evidence="4" type="ORF">FHU10_5084</name>
</gene>
<dbReference type="Pfam" id="PF22178">
    <property type="entry name" value="Gp5_trimer_C"/>
    <property type="match status" value="1"/>
</dbReference>
<dbReference type="Gene3D" id="2.40.50.230">
    <property type="entry name" value="Gp5 N-terminal domain"/>
    <property type="match status" value="1"/>
</dbReference>
<evidence type="ECO:0000313" key="4">
    <source>
        <dbReference type="EMBL" id="TVZ72406.1"/>
    </source>
</evidence>
<dbReference type="PANTHER" id="PTHR32305:SF11">
    <property type="entry name" value="TYPE VI SECRETION SYSTEM SPIKE PROTEIN VGRG3"/>
    <property type="match status" value="1"/>
</dbReference>
<dbReference type="NCBIfam" id="TIGR03361">
    <property type="entry name" value="VI_Rhs_Vgr"/>
    <property type="match status" value="1"/>
</dbReference>
<dbReference type="Gene3D" id="2.30.110.50">
    <property type="match status" value="1"/>
</dbReference>
<dbReference type="InterPro" id="IPR037026">
    <property type="entry name" value="Vgr_OB-fold_dom_sf"/>
</dbReference>